<dbReference type="InterPro" id="IPR036364">
    <property type="entry name" value="SEA_dom_sf"/>
</dbReference>
<evidence type="ECO:0000256" key="11">
    <source>
        <dbReference type="ARBA" id="ARBA00023180"/>
    </source>
</evidence>
<dbReference type="SMART" id="SM00200">
    <property type="entry name" value="SEA"/>
    <property type="match status" value="1"/>
</dbReference>
<protein>
    <recommendedName>
        <fullName evidence="14">Interphotoreceptor matrix proteoglycan 1</fullName>
    </recommendedName>
    <alternativeName>
        <fullName evidence="15">Sialoprotein associated with cones and rods</fullName>
    </alternativeName>
</protein>
<dbReference type="GeneID" id="106524227"/>
<keyword evidence="7" id="KW-0732">Signal</keyword>
<evidence type="ECO:0000256" key="2">
    <source>
        <dbReference type="ARBA" id="ARBA00004504"/>
    </source>
</evidence>
<keyword evidence="11" id="KW-0325">Glycoprotein</keyword>
<evidence type="ECO:0000256" key="8">
    <source>
        <dbReference type="ARBA" id="ARBA00022737"/>
    </source>
</evidence>
<evidence type="ECO:0000256" key="5">
    <source>
        <dbReference type="ARBA" id="ARBA00022530"/>
    </source>
</evidence>
<dbReference type="GO" id="GO:0033165">
    <property type="term" value="C:interphotoreceptor matrix"/>
    <property type="evidence" value="ECO:0007669"/>
    <property type="project" value="UniProtKB-SubCell"/>
</dbReference>
<feature type="region of interest" description="Disordered" evidence="17">
    <location>
        <begin position="69"/>
        <end position="133"/>
    </location>
</feature>
<dbReference type="CTD" id="569340"/>
<dbReference type="OrthoDB" id="8960773at2759"/>
<keyword evidence="19" id="KW-1185">Reference proteome</keyword>
<keyword evidence="10" id="KW-0675">Receptor</keyword>
<sequence>MIVTERPISEGFSTPPNAVVEFKVTSPSLTVDSGSFKVSEDSRVSSGAKSLGKDDIELGQGETVIIIDSKAAEERKSSTSSPAHSDESDQNFTEDLDQTITRTTETSEPPDTGGGFISAGDKQGTAGITTPPSLRYLTTPSMTTAIHSRELVVFFSLRLTNINFSDHLFNKTSSEYRSLENTLLDVLLPYLQANLTGFQKLEILNFRRGSVVVNSKMRFTKTVPYNVTEAVHSILDEFCSSAAKKMDIQIDKRSLDIEPADQADPCKFMACGAFSRCVVNSWTKEAQCLCEPGFMSVDNQSCRSVCDLQLDLCPGGKCYIVPGGGVSCRTKSTGPGLS</sequence>
<dbReference type="PANTHER" id="PTHR12199">
    <property type="entry name" value="INTERPHOTORECEPTOR MATRIX PROTEOGLYCAN"/>
    <property type="match status" value="1"/>
</dbReference>
<evidence type="ECO:0000259" key="18">
    <source>
        <dbReference type="PROSITE" id="PS50024"/>
    </source>
</evidence>
<proteinExistence type="predicted"/>
<accession>A0A2I4C086</accession>
<evidence type="ECO:0000256" key="16">
    <source>
        <dbReference type="ARBA" id="ARBA00045407"/>
    </source>
</evidence>
<evidence type="ECO:0000256" key="12">
    <source>
        <dbReference type="ARBA" id="ARBA00023273"/>
    </source>
</evidence>
<evidence type="ECO:0000256" key="17">
    <source>
        <dbReference type="SAM" id="MobiDB-lite"/>
    </source>
</evidence>
<dbReference type="GO" id="GO:0001917">
    <property type="term" value="C:photoreceptor inner segment"/>
    <property type="evidence" value="ECO:0007669"/>
    <property type="project" value="UniProtKB-SubCell"/>
</dbReference>
<evidence type="ECO:0000313" key="20">
    <source>
        <dbReference type="RefSeq" id="XP_013873407.1"/>
    </source>
</evidence>
<dbReference type="InterPro" id="IPR000082">
    <property type="entry name" value="SEA_dom"/>
</dbReference>
<evidence type="ECO:0000256" key="4">
    <source>
        <dbReference type="ARBA" id="ARBA00022525"/>
    </source>
</evidence>
<keyword evidence="5" id="KW-0272">Extracellular matrix</keyword>
<reference evidence="20" key="1">
    <citation type="submission" date="2025-08" db="UniProtKB">
        <authorList>
            <consortium name="RefSeq"/>
        </authorList>
    </citation>
    <scope>IDENTIFICATION</scope>
</reference>
<evidence type="ECO:0000256" key="14">
    <source>
        <dbReference type="ARBA" id="ARBA00040753"/>
    </source>
</evidence>
<keyword evidence="9" id="KW-0730">Sialic acid</keyword>
<dbReference type="SUPFAM" id="SSF82671">
    <property type="entry name" value="SEA domain"/>
    <property type="match status" value="1"/>
</dbReference>
<keyword evidence="8" id="KW-0677">Repeat</keyword>
<feature type="compositionally biased region" description="Acidic residues" evidence="17">
    <location>
        <begin position="88"/>
        <end position="97"/>
    </location>
</feature>
<dbReference type="KEGG" id="alim:106524227"/>
<dbReference type="PROSITE" id="PS50024">
    <property type="entry name" value="SEA"/>
    <property type="match status" value="1"/>
</dbReference>
<dbReference type="Proteomes" id="UP000192220">
    <property type="component" value="Unplaced"/>
</dbReference>
<keyword evidence="13" id="KW-0373">Hyaluronic acid</keyword>
<feature type="region of interest" description="Disordered" evidence="17">
    <location>
        <begin position="32"/>
        <end position="55"/>
    </location>
</feature>
<keyword evidence="12" id="KW-0966">Cell projection</keyword>
<evidence type="ECO:0000256" key="13">
    <source>
        <dbReference type="ARBA" id="ARBA00023290"/>
    </source>
</evidence>
<dbReference type="Gene3D" id="3.30.70.960">
    <property type="entry name" value="SEA domain"/>
    <property type="match status" value="1"/>
</dbReference>
<feature type="compositionally biased region" description="Polar residues" evidence="17">
    <location>
        <begin position="98"/>
        <end position="109"/>
    </location>
</feature>
<dbReference type="STRING" id="52670.A0A2I4C086"/>
<name>A0A2I4C086_AUSLI</name>
<evidence type="ECO:0000256" key="7">
    <source>
        <dbReference type="ARBA" id="ARBA00022729"/>
    </source>
</evidence>
<evidence type="ECO:0000256" key="15">
    <source>
        <dbReference type="ARBA" id="ARBA00042018"/>
    </source>
</evidence>
<dbReference type="InParanoid" id="A0A2I4C086"/>
<keyword evidence="6" id="KW-0358">Heparin-binding</keyword>
<dbReference type="Pfam" id="PF01390">
    <property type="entry name" value="SEA"/>
    <property type="match status" value="1"/>
</dbReference>
<keyword evidence="4" id="KW-0964">Secreted</keyword>
<comment type="function">
    <text evidence="16">Chondroitin sulfate-, heparin- and hyaluronan-binding protein. May serve to form a basic macromolecular scaffold comprising the insoluble interphotoreceptor matrix.</text>
</comment>
<comment type="subcellular location">
    <subcellularLocation>
        <location evidence="2">Cell projection</location>
        <location evidence="2">Cilium</location>
        <location evidence="2">Photoreceptor outer segment</location>
    </subcellularLocation>
    <subcellularLocation>
        <location evidence="1">Photoreceptor inner segment</location>
    </subcellularLocation>
    <subcellularLocation>
        <location evidence="3">Secreted</location>
        <location evidence="3">Extracellular space</location>
        <location evidence="3">Extracellular matrix</location>
        <location evidence="3">Interphotoreceptor matrix</location>
    </subcellularLocation>
</comment>
<dbReference type="GO" id="GO:0005540">
    <property type="term" value="F:hyaluronic acid binding"/>
    <property type="evidence" value="ECO:0007669"/>
    <property type="project" value="UniProtKB-KW"/>
</dbReference>
<dbReference type="InterPro" id="IPR039861">
    <property type="entry name" value="IMPG"/>
</dbReference>
<dbReference type="GO" id="GO:0007601">
    <property type="term" value="P:visual perception"/>
    <property type="evidence" value="ECO:0007669"/>
    <property type="project" value="InterPro"/>
</dbReference>
<dbReference type="AlphaFoldDB" id="A0A2I4C086"/>
<evidence type="ECO:0000256" key="9">
    <source>
        <dbReference type="ARBA" id="ARBA00022981"/>
    </source>
</evidence>
<gene>
    <name evidence="20" type="primary">impg1a</name>
</gene>
<organism evidence="19 20">
    <name type="scientific">Austrofundulus limnaeus</name>
    <name type="common">Annual killifish</name>
    <dbReference type="NCBI Taxonomy" id="52670"/>
    <lineage>
        <taxon>Eukaryota</taxon>
        <taxon>Metazoa</taxon>
        <taxon>Chordata</taxon>
        <taxon>Craniata</taxon>
        <taxon>Vertebrata</taxon>
        <taxon>Euteleostomi</taxon>
        <taxon>Actinopterygii</taxon>
        <taxon>Neopterygii</taxon>
        <taxon>Teleostei</taxon>
        <taxon>Neoteleostei</taxon>
        <taxon>Acanthomorphata</taxon>
        <taxon>Ovalentaria</taxon>
        <taxon>Atherinomorphae</taxon>
        <taxon>Cyprinodontiformes</taxon>
        <taxon>Rivulidae</taxon>
        <taxon>Austrofundulus</taxon>
    </lineage>
</organism>
<evidence type="ECO:0000256" key="10">
    <source>
        <dbReference type="ARBA" id="ARBA00023170"/>
    </source>
</evidence>
<evidence type="ECO:0000256" key="1">
    <source>
        <dbReference type="ARBA" id="ARBA00004437"/>
    </source>
</evidence>
<dbReference type="PANTHER" id="PTHR12199:SF3">
    <property type="entry name" value="INTERPHOTORECEPTOR MATRIX PROTEOGLYCAN 1"/>
    <property type="match status" value="1"/>
</dbReference>
<dbReference type="RefSeq" id="XP_013873407.1">
    <property type="nucleotide sequence ID" value="XM_014017953.1"/>
</dbReference>
<dbReference type="GO" id="GO:0008201">
    <property type="term" value="F:heparin binding"/>
    <property type="evidence" value="ECO:0007669"/>
    <property type="project" value="UniProtKB-KW"/>
</dbReference>
<evidence type="ECO:0000313" key="19">
    <source>
        <dbReference type="Proteomes" id="UP000192220"/>
    </source>
</evidence>
<evidence type="ECO:0000256" key="6">
    <source>
        <dbReference type="ARBA" id="ARBA00022674"/>
    </source>
</evidence>
<evidence type="ECO:0000256" key="3">
    <source>
        <dbReference type="ARBA" id="ARBA00004593"/>
    </source>
</evidence>
<dbReference type="GO" id="GO:0001750">
    <property type="term" value="C:photoreceptor outer segment"/>
    <property type="evidence" value="ECO:0007669"/>
    <property type="project" value="UniProtKB-SubCell"/>
</dbReference>
<feature type="domain" description="SEA" evidence="18">
    <location>
        <begin position="149"/>
        <end position="262"/>
    </location>
</feature>